<reference evidence="3 4" key="1">
    <citation type="journal article" date="2013" name="Genome Announc.">
        <title>Draft Genome Sequence of the Methanotrophic Gammaproteobacterium Methyloglobulus morosus DSM 22980 Strain KoM1.</title>
        <authorList>
            <person name="Poehlein A."/>
            <person name="Deutzmann J.S."/>
            <person name="Daniel R."/>
            <person name="Simeonova D.D."/>
        </authorList>
    </citation>
    <scope>NUCLEOTIDE SEQUENCE [LARGE SCALE GENOMIC DNA]</scope>
    <source>
        <strain evidence="3 4">KoM1</strain>
    </source>
</reference>
<evidence type="ECO:0000256" key="2">
    <source>
        <dbReference type="SAM" id="SignalP"/>
    </source>
</evidence>
<evidence type="ECO:0000256" key="1">
    <source>
        <dbReference type="SAM" id="MobiDB-lite"/>
    </source>
</evidence>
<keyword evidence="4" id="KW-1185">Reference proteome</keyword>
<feature type="region of interest" description="Disordered" evidence="1">
    <location>
        <begin position="171"/>
        <end position="191"/>
    </location>
</feature>
<dbReference type="OrthoDB" id="5570141at2"/>
<gene>
    <name evidence="3" type="ORF">MGMO_11c00610</name>
</gene>
<dbReference type="STRING" id="1116472.MGMO_11c00610"/>
<keyword evidence="2" id="KW-0732">Signal</keyword>
<comment type="caution">
    <text evidence="3">The sequence shown here is derived from an EMBL/GenBank/DDBJ whole genome shotgun (WGS) entry which is preliminary data.</text>
</comment>
<dbReference type="Proteomes" id="UP000017842">
    <property type="component" value="Unassembled WGS sequence"/>
</dbReference>
<dbReference type="AlphaFoldDB" id="V5C0Y8"/>
<name>V5C0Y8_9GAMM</name>
<evidence type="ECO:0008006" key="5">
    <source>
        <dbReference type="Google" id="ProtNLM"/>
    </source>
</evidence>
<protein>
    <recommendedName>
        <fullName evidence="5">Low-complexity protein</fullName>
    </recommendedName>
</protein>
<feature type="compositionally biased region" description="Low complexity" evidence="1">
    <location>
        <begin position="178"/>
        <end position="191"/>
    </location>
</feature>
<accession>V5C0Y8</accession>
<dbReference type="eggNOG" id="COG3767">
    <property type="taxonomic scope" value="Bacteria"/>
</dbReference>
<organism evidence="3 4">
    <name type="scientific">Methyloglobulus morosus KoM1</name>
    <dbReference type="NCBI Taxonomy" id="1116472"/>
    <lineage>
        <taxon>Bacteria</taxon>
        <taxon>Pseudomonadati</taxon>
        <taxon>Pseudomonadota</taxon>
        <taxon>Gammaproteobacteria</taxon>
        <taxon>Methylococcales</taxon>
        <taxon>Methylococcaceae</taxon>
        <taxon>Methyloglobulus</taxon>
    </lineage>
</organism>
<proteinExistence type="predicted"/>
<evidence type="ECO:0000313" key="3">
    <source>
        <dbReference type="EMBL" id="ESS73754.1"/>
    </source>
</evidence>
<feature type="signal peptide" evidence="2">
    <location>
        <begin position="1"/>
        <end position="28"/>
    </location>
</feature>
<feature type="chain" id="PRO_5004731767" description="Low-complexity protein" evidence="2">
    <location>
        <begin position="29"/>
        <end position="191"/>
    </location>
</feature>
<dbReference type="RefSeq" id="WP_023493344.1">
    <property type="nucleotide sequence ID" value="NZ_AYLO01000011.1"/>
</dbReference>
<sequence length="191" mass="18888">MKKMNKTPLAAAMGAALISSFAAMPANAETNPFGMTELSSGYMQLAEMKCGASMGMAEPKKAAEGACAGSKAAPAAKKADGSCGEGKCGTMMKDGKMKEGMEKSCGAMMKGKEGACGDKKAAKEGSCGAACAEGMKNCEAAKKMEGACGAKMKGCGEGMTGCTEMMKSKDGSCGATKAAPPAAAPAAPVTK</sequence>
<evidence type="ECO:0000313" key="4">
    <source>
        <dbReference type="Proteomes" id="UP000017842"/>
    </source>
</evidence>
<dbReference type="PATRIC" id="fig|1116472.3.peg.440"/>
<dbReference type="EMBL" id="AYLO01000011">
    <property type="protein sequence ID" value="ESS73754.1"/>
    <property type="molecule type" value="Genomic_DNA"/>
</dbReference>